<evidence type="ECO:0000259" key="7">
    <source>
        <dbReference type="Pfam" id="PF21981"/>
    </source>
</evidence>
<evidence type="ECO:0000256" key="4">
    <source>
        <dbReference type="ARBA" id="ARBA00022490"/>
    </source>
</evidence>
<name>A0A1I5NPJ6_9BACT</name>
<dbReference type="OrthoDB" id="1523826at2"/>
<dbReference type="GO" id="GO:0005737">
    <property type="term" value="C:cytoplasm"/>
    <property type="evidence" value="ECO:0007669"/>
    <property type="project" value="UniProtKB-SubCell"/>
</dbReference>
<feature type="domain" description="RecX second three-helical" evidence="6">
    <location>
        <begin position="51"/>
        <end position="90"/>
    </location>
</feature>
<dbReference type="InterPro" id="IPR053924">
    <property type="entry name" value="RecX_HTH_2nd"/>
</dbReference>
<comment type="function">
    <text evidence="5">Modulates RecA activity.</text>
</comment>
<dbReference type="InterPro" id="IPR053925">
    <property type="entry name" value="RecX_HTH_3rd"/>
</dbReference>
<dbReference type="GO" id="GO:0006282">
    <property type="term" value="P:regulation of DNA repair"/>
    <property type="evidence" value="ECO:0007669"/>
    <property type="project" value="UniProtKB-UniRule"/>
</dbReference>
<evidence type="ECO:0000313" key="9">
    <source>
        <dbReference type="Proteomes" id="UP000199306"/>
    </source>
</evidence>
<gene>
    <name evidence="5" type="primary">recX</name>
    <name evidence="8" type="ORF">SAMN04515674_10248</name>
</gene>
<evidence type="ECO:0000259" key="6">
    <source>
        <dbReference type="Pfam" id="PF02631"/>
    </source>
</evidence>
<dbReference type="AlphaFoldDB" id="A0A1I5NPJ6"/>
<protein>
    <recommendedName>
        <fullName evidence="3 5">Regulatory protein RecX</fullName>
    </recommendedName>
</protein>
<evidence type="ECO:0000256" key="5">
    <source>
        <dbReference type="HAMAP-Rule" id="MF_01114"/>
    </source>
</evidence>
<dbReference type="InterPro" id="IPR036388">
    <property type="entry name" value="WH-like_DNA-bd_sf"/>
</dbReference>
<dbReference type="PANTHER" id="PTHR33602">
    <property type="entry name" value="REGULATORY PROTEIN RECX FAMILY PROTEIN"/>
    <property type="match status" value="1"/>
</dbReference>
<dbReference type="HAMAP" id="MF_01114">
    <property type="entry name" value="RecX"/>
    <property type="match status" value="1"/>
</dbReference>
<dbReference type="PANTHER" id="PTHR33602:SF1">
    <property type="entry name" value="REGULATORY PROTEIN RECX FAMILY PROTEIN"/>
    <property type="match status" value="1"/>
</dbReference>
<comment type="subcellular location">
    <subcellularLocation>
        <location evidence="1 5">Cytoplasm</location>
    </subcellularLocation>
</comment>
<dbReference type="Proteomes" id="UP000199306">
    <property type="component" value="Unassembled WGS sequence"/>
</dbReference>
<dbReference type="InterPro" id="IPR003783">
    <property type="entry name" value="Regulatory_RecX"/>
</dbReference>
<organism evidence="8 9">
    <name type="scientific">Pseudarcicella hirudinis</name>
    <dbReference type="NCBI Taxonomy" id="1079859"/>
    <lineage>
        <taxon>Bacteria</taxon>
        <taxon>Pseudomonadati</taxon>
        <taxon>Bacteroidota</taxon>
        <taxon>Cytophagia</taxon>
        <taxon>Cytophagales</taxon>
        <taxon>Flectobacillaceae</taxon>
        <taxon>Pseudarcicella</taxon>
    </lineage>
</organism>
<sequence length="151" mass="17800">MNKEALKKAANFCAYQERTHHEVKEKLMEVGVYGDDSEEIVVWLIENNYLNEERFAKVFAGSKFRQKHWGRLKIRQELKLRKLSEYCIKAGMAEINDEDYMDTLLKIIDKKAHSLKGENPMMLKQKLVRYALSKGFENDLVWQTVNEILKS</sequence>
<evidence type="ECO:0000256" key="2">
    <source>
        <dbReference type="ARBA" id="ARBA00009695"/>
    </source>
</evidence>
<dbReference type="EMBL" id="FOXH01000002">
    <property type="protein sequence ID" value="SFP23580.1"/>
    <property type="molecule type" value="Genomic_DNA"/>
</dbReference>
<accession>A0A1I5NPJ6</accession>
<keyword evidence="9" id="KW-1185">Reference proteome</keyword>
<reference evidence="8 9" key="1">
    <citation type="submission" date="2016-10" db="EMBL/GenBank/DDBJ databases">
        <authorList>
            <person name="de Groot N.N."/>
        </authorList>
    </citation>
    <scope>NUCLEOTIDE SEQUENCE [LARGE SCALE GENOMIC DNA]</scope>
    <source>
        <strain evidence="9">E92,LMG 26720,CCM 7988</strain>
    </source>
</reference>
<comment type="similarity">
    <text evidence="2 5">Belongs to the RecX family.</text>
</comment>
<dbReference type="Gene3D" id="1.10.10.10">
    <property type="entry name" value="Winged helix-like DNA-binding domain superfamily/Winged helix DNA-binding domain"/>
    <property type="match status" value="3"/>
</dbReference>
<evidence type="ECO:0000256" key="1">
    <source>
        <dbReference type="ARBA" id="ARBA00004496"/>
    </source>
</evidence>
<evidence type="ECO:0000313" key="8">
    <source>
        <dbReference type="EMBL" id="SFP23580.1"/>
    </source>
</evidence>
<evidence type="ECO:0000256" key="3">
    <source>
        <dbReference type="ARBA" id="ARBA00018111"/>
    </source>
</evidence>
<dbReference type="Pfam" id="PF21981">
    <property type="entry name" value="RecX_HTH3"/>
    <property type="match status" value="1"/>
</dbReference>
<keyword evidence="4 5" id="KW-0963">Cytoplasm</keyword>
<dbReference type="STRING" id="1079859.SAMN04515674_10248"/>
<proteinExistence type="inferred from homology"/>
<dbReference type="Pfam" id="PF02631">
    <property type="entry name" value="RecX_HTH2"/>
    <property type="match status" value="1"/>
</dbReference>
<dbReference type="RefSeq" id="WP_092012185.1">
    <property type="nucleotide sequence ID" value="NZ_FOXH01000002.1"/>
</dbReference>
<feature type="domain" description="RecX third three-helical" evidence="7">
    <location>
        <begin position="98"/>
        <end position="143"/>
    </location>
</feature>